<evidence type="ECO:0000256" key="2">
    <source>
        <dbReference type="SAM" id="MobiDB-lite"/>
    </source>
</evidence>
<feature type="region of interest" description="Disordered" evidence="2">
    <location>
        <begin position="273"/>
        <end position="295"/>
    </location>
</feature>
<dbReference type="Pfam" id="PF00173">
    <property type="entry name" value="Cyt-b5"/>
    <property type="match status" value="1"/>
</dbReference>
<accession>A0A1D2JCT5</accession>
<evidence type="ECO:0000313" key="6">
    <source>
        <dbReference type="Proteomes" id="UP000242814"/>
    </source>
</evidence>
<name>A0A1D2JCT5_PARBR</name>
<evidence type="ECO:0000256" key="3">
    <source>
        <dbReference type="SAM" id="Phobius"/>
    </source>
</evidence>
<evidence type="ECO:0000256" key="1">
    <source>
        <dbReference type="ARBA" id="ARBA00038357"/>
    </source>
</evidence>
<sequence>MPTLRQRPGKAAPQSKRRNSGAGDDAHDSFSGSSGKGKNASSSSDGGMEVAEAVVVEVVNPNREESDRMRAISILDIFRLIFLLLLTSSALSYFITSDSFFWGYRPWFTRWPVVKRYILGPINLTPAQLALYNGSDPALPIYVAINGTIFDVSANPRIYGAGGGYNSLAGVDATRAFATGCFKEDRTPDLRGVELMFVPIDDDDGNPAEQAMSGAEKKIRREKELRAAREMVRKQVAHWKEFFENHKDYFEVGRVLGGPGVEGKGLEKRELCEQAQKMRPKRSVLNENAAGGDGS</sequence>
<dbReference type="EMBL" id="LZYO01000183">
    <property type="protein sequence ID" value="ODH26545.1"/>
    <property type="molecule type" value="Genomic_DNA"/>
</dbReference>
<evidence type="ECO:0000313" key="5">
    <source>
        <dbReference type="EMBL" id="ODH26545.1"/>
    </source>
</evidence>
<feature type="compositionally biased region" description="Low complexity" evidence="2">
    <location>
        <begin position="29"/>
        <end position="46"/>
    </location>
</feature>
<comment type="caution">
    <text evidence="5">The sequence shown here is derived from an EMBL/GenBank/DDBJ whole genome shotgun (WGS) entry which is preliminary data.</text>
</comment>
<dbReference type="VEuPathDB" id="FungiDB:PADG_06600"/>
<dbReference type="AlphaFoldDB" id="A0A1D2JCT5"/>
<dbReference type="InterPro" id="IPR050577">
    <property type="entry name" value="MAPR/NEUFC/NENF-like"/>
</dbReference>
<evidence type="ECO:0000259" key="4">
    <source>
        <dbReference type="SMART" id="SM01117"/>
    </source>
</evidence>
<comment type="similarity">
    <text evidence="1">Belongs to the cytochrome b5 family. MAPR subfamily.</text>
</comment>
<reference evidence="5 6" key="1">
    <citation type="submission" date="2016-06" db="EMBL/GenBank/DDBJ databases">
        <authorList>
            <person name="Kjaerup R.B."/>
            <person name="Dalgaard T.S."/>
            <person name="Juul-Madsen H.R."/>
        </authorList>
    </citation>
    <scope>NUCLEOTIDE SEQUENCE [LARGE SCALE GENOMIC DNA]</scope>
    <source>
        <strain evidence="5 6">Pb300</strain>
    </source>
</reference>
<keyword evidence="3" id="KW-0472">Membrane</keyword>
<dbReference type="GO" id="GO:0016020">
    <property type="term" value="C:membrane"/>
    <property type="evidence" value="ECO:0007669"/>
    <property type="project" value="TreeGrafter"/>
</dbReference>
<gene>
    <name evidence="5" type="ORF">ACO22_04546</name>
</gene>
<protein>
    <recommendedName>
        <fullName evidence="4">Cytochrome b5 heme-binding domain-containing protein</fullName>
    </recommendedName>
</protein>
<feature type="transmembrane region" description="Helical" evidence="3">
    <location>
        <begin position="77"/>
        <end position="95"/>
    </location>
</feature>
<feature type="region of interest" description="Disordered" evidence="2">
    <location>
        <begin position="1"/>
        <end position="46"/>
    </location>
</feature>
<dbReference type="GO" id="GO:0012505">
    <property type="term" value="C:endomembrane system"/>
    <property type="evidence" value="ECO:0007669"/>
    <property type="project" value="TreeGrafter"/>
</dbReference>
<dbReference type="Proteomes" id="UP000242814">
    <property type="component" value="Unassembled WGS sequence"/>
</dbReference>
<organism evidence="5 6">
    <name type="scientific">Paracoccidioides brasiliensis</name>
    <dbReference type="NCBI Taxonomy" id="121759"/>
    <lineage>
        <taxon>Eukaryota</taxon>
        <taxon>Fungi</taxon>
        <taxon>Dikarya</taxon>
        <taxon>Ascomycota</taxon>
        <taxon>Pezizomycotina</taxon>
        <taxon>Eurotiomycetes</taxon>
        <taxon>Eurotiomycetidae</taxon>
        <taxon>Onygenales</taxon>
        <taxon>Ajellomycetaceae</taxon>
        <taxon>Paracoccidioides</taxon>
    </lineage>
</organism>
<dbReference type="PANTHER" id="PTHR10281">
    <property type="entry name" value="MEMBRANE-ASSOCIATED PROGESTERONE RECEPTOR COMPONENT-RELATED"/>
    <property type="match status" value="1"/>
</dbReference>
<dbReference type="InterPro" id="IPR001199">
    <property type="entry name" value="Cyt_B5-like_heme/steroid-bd"/>
</dbReference>
<dbReference type="SMART" id="SM01117">
    <property type="entry name" value="Cyt-b5"/>
    <property type="match status" value="1"/>
</dbReference>
<dbReference type="InterPro" id="IPR036400">
    <property type="entry name" value="Cyt_B5-like_heme/steroid_sf"/>
</dbReference>
<feature type="domain" description="Cytochrome b5 heme-binding" evidence="4">
    <location>
        <begin position="124"/>
        <end position="202"/>
    </location>
</feature>
<dbReference type="FunFam" id="3.10.120.10:FF:000018">
    <property type="entry name" value="Heme/steroid binding domain protein, putative"/>
    <property type="match status" value="1"/>
</dbReference>
<dbReference type="PANTHER" id="PTHR10281:SF76">
    <property type="entry name" value="CALCUTTA CUP-RELATED"/>
    <property type="match status" value="1"/>
</dbReference>
<keyword evidence="3" id="KW-1133">Transmembrane helix</keyword>
<keyword evidence="3" id="KW-0812">Transmembrane</keyword>
<proteinExistence type="inferred from homology"/>
<dbReference type="VEuPathDB" id="FungiDB:PABG_12272"/>
<dbReference type="SUPFAM" id="SSF55856">
    <property type="entry name" value="Cytochrome b5-like heme/steroid binding domain"/>
    <property type="match status" value="1"/>
</dbReference>
<dbReference type="Gene3D" id="3.10.120.10">
    <property type="entry name" value="Cytochrome b5-like heme/steroid binding domain"/>
    <property type="match status" value="1"/>
</dbReference>